<evidence type="ECO:0000313" key="2">
    <source>
        <dbReference type="Proteomes" id="UP001497644"/>
    </source>
</evidence>
<dbReference type="PANTHER" id="PTHR47331">
    <property type="entry name" value="PHD-TYPE DOMAIN-CONTAINING PROTEIN"/>
    <property type="match status" value="1"/>
</dbReference>
<dbReference type="Proteomes" id="UP001497644">
    <property type="component" value="Chromosome 3"/>
</dbReference>
<dbReference type="InterPro" id="IPR043502">
    <property type="entry name" value="DNA/RNA_pol_sf"/>
</dbReference>
<dbReference type="GO" id="GO:0071897">
    <property type="term" value="P:DNA biosynthetic process"/>
    <property type="evidence" value="ECO:0007669"/>
    <property type="project" value="UniProtKB-ARBA"/>
</dbReference>
<evidence type="ECO:0000313" key="1">
    <source>
        <dbReference type="EMBL" id="CAL1681016.1"/>
    </source>
</evidence>
<proteinExistence type="predicted"/>
<dbReference type="PANTHER" id="PTHR47331:SF5">
    <property type="entry name" value="RIBONUCLEASE H"/>
    <property type="match status" value="1"/>
</dbReference>
<dbReference type="Pfam" id="PF05380">
    <property type="entry name" value="Peptidase_A17"/>
    <property type="match status" value="1"/>
</dbReference>
<accession>A0AAV2NPQ8</accession>
<keyword evidence="2" id="KW-1185">Reference proteome</keyword>
<sequence>MFWELEEYKNRKTRLSKEDQYCEDYFINTITRDASSGRFVVRLPFRENKDQLGGSRDIAMKRFNHLERKFQVNLEFRDQYFEFIREYINLNHMSVVNGSNDVSEPIYLPHHGVIRESSTTTKLRVVFDASAKTTSGLALNDTLMVGSNVQDNIIDIVMRFRLPKIAIRADLQKMYRQILVHSDDRDYQRILWRFSPNDPINEYKLNTVTYGQACAPFLSIRCVRQLAEEGADEFSNTSKVLLNDLYVDDIITGVNCEDEAMNLISQLEALLSNGGFKAHKWRTSSKKVMRAIDQLGEPSVLAIEASTIKTLGLNWCPKLDVFQFSVEFSADAVSTKREVLSTISKLFDPLGLVGPILVRAKLIMQETWTSDLGWDEPLTENLRQAWNAYVEDLRGIGAIRVPRRIIQRPNAVRFNLHAFCDASLKAYGACIYLQAVDRDNESSSYLICSKSRVAPVKSKTITLPRLELCGAIVLVRLLQNVKRALKITFDEVHAWSNSTIVLAWIAGDPSRQKIFISNRVAEIQSVLPSKHWHHVSGSENPADLISRGTNLTDLRQNGVWWEGPAWLSRFENYKQRSSRPSFLTKKEERIIQIEQKTHKRIFGECCQGKQLDRIIIKRLFFIVKN</sequence>
<name>A0AAV2NPQ8_9HYME</name>
<reference evidence="1" key="1">
    <citation type="submission" date="2024-04" db="EMBL/GenBank/DDBJ databases">
        <authorList>
            <consortium name="Molecular Ecology Group"/>
        </authorList>
    </citation>
    <scope>NUCLEOTIDE SEQUENCE</scope>
</reference>
<gene>
    <name evidence="1" type="ORF">LPLAT_LOCUS7178</name>
</gene>
<dbReference type="AlphaFoldDB" id="A0AAV2NPQ8"/>
<dbReference type="EMBL" id="OZ034826">
    <property type="protein sequence ID" value="CAL1681016.1"/>
    <property type="molecule type" value="Genomic_DNA"/>
</dbReference>
<dbReference type="SUPFAM" id="SSF56672">
    <property type="entry name" value="DNA/RNA polymerases"/>
    <property type="match status" value="1"/>
</dbReference>
<dbReference type="CDD" id="cd01644">
    <property type="entry name" value="RT_pepA17"/>
    <property type="match status" value="1"/>
</dbReference>
<evidence type="ECO:0008006" key="3">
    <source>
        <dbReference type="Google" id="ProtNLM"/>
    </source>
</evidence>
<organism evidence="1 2">
    <name type="scientific">Lasius platythorax</name>
    <dbReference type="NCBI Taxonomy" id="488582"/>
    <lineage>
        <taxon>Eukaryota</taxon>
        <taxon>Metazoa</taxon>
        <taxon>Ecdysozoa</taxon>
        <taxon>Arthropoda</taxon>
        <taxon>Hexapoda</taxon>
        <taxon>Insecta</taxon>
        <taxon>Pterygota</taxon>
        <taxon>Neoptera</taxon>
        <taxon>Endopterygota</taxon>
        <taxon>Hymenoptera</taxon>
        <taxon>Apocrita</taxon>
        <taxon>Aculeata</taxon>
        <taxon>Formicoidea</taxon>
        <taxon>Formicidae</taxon>
        <taxon>Formicinae</taxon>
        <taxon>Lasius</taxon>
        <taxon>Lasius</taxon>
    </lineage>
</organism>
<protein>
    <recommendedName>
        <fullName evidence="3">Reverse transcriptase domain-containing protein</fullName>
    </recommendedName>
</protein>
<dbReference type="InterPro" id="IPR008042">
    <property type="entry name" value="Retrotrans_Pao"/>
</dbReference>